<organism evidence="2">
    <name type="scientific">Myoviridae sp. ctGjZ5</name>
    <dbReference type="NCBI Taxonomy" id="2826634"/>
    <lineage>
        <taxon>Viruses</taxon>
        <taxon>Duplodnaviria</taxon>
        <taxon>Heunggongvirae</taxon>
        <taxon>Uroviricota</taxon>
        <taxon>Caudoviricetes</taxon>
    </lineage>
</organism>
<dbReference type="EMBL" id="BK014974">
    <property type="protein sequence ID" value="DAD85115.1"/>
    <property type="molecule type" value="Genomic_DNA"/>
</dbReference>
<evidence type="ECO:0000256" key="1">
    <source>
        <dbReference type="SAM" id="MobiDB-lite"/>
    </source>
</evidence>
<dbReference type="Gene3D" id="3.30.420.280">
    <property type="match status" value="1"/>
</dbReference>
<accession>A0A8S5MT22</accession>
<protein>
    <submittedName>
        <fullName evidence="2">Large subunit terminase</fullName>
    </submittedName>
</protein>
<sequence>MRSYVWDDKAAERGEEKPVKQKDHGPDALRYYCYTVLPKWRIGA</sequence>
<proteinExistence type="predicted"/>
<feature type="region of interest" description="Disordered" evidence="1">
    <location>
        <begin position="1"/>
        <end position="25"/>
    </location>
</feature>
<reference evidence="2" key="1">
    <citation type="journal article" date="2021" name="Proc. Natl. Acad. Sci. U.S.A.">
        <title>A Catalog of Tens of Thousands of Viruses from Human Metagenomes Reveals Hidden Associations with Chronic Diseases.</title>
        <authorList>
            <person name="Tisza M.J."/>
            <person name="Buck C.B."/>
        </authorList>
    </citation>
    <scope>NUCLEOTIDE SEQUENCE</scope>
    <source>
        <strain evidence="2">CtGjZ5</strain>
    </source>
</reference>
<evidence type="ECO:0000313" key="2">
    <source>
        <dbReference type="EMBL" id="DAD85115.1"/>
    </source>
</evidence>
<name>A0A8S5MT22_9CAUD</name>